<evidence type="ECO:0000313" key="4">
    <source>
        <dbReference type="Proteomes" id="UP000299102"/>
    </source>
</evidence>
<organism evidence="3 4">
    <name type="scientific">Eumeta variegata</name>
    <name type="common">Bagworm moth</name>
    <name type="synonym">Eumeta japonica</name>
    <dbReference type="NCBI Taxonomy" id="151549"/>
    <lineage>
        <taxon>Eukaryota</taxon>
        <taxon>Metazoa</taxon>
        <taxon>Ecdysozoa</taxon>
        <taxon>Arthropoda</taxon>
        <taxon>Hexapoda</taxon>
        <taxon>Insecta</taxon>
        <taxon>Pterygota</taxon>
        <taxon>Neoptera</taxon>
        <taxon>Endopterygota</taxon>
        <taxon>Lepidoptera</taxon>
        <taxon>Glossata</taxon>
        <taxon>Ditrysia</taxon>
        <taxon>Tineoidea</taxon>
        <taxon>Psychidae</taxon>
        <taxon>Oiketicinae</taxon>
        <taxon>Eumeta</taxon>
    </lineage>
</organism>
<keyword evidence="4" id="KW-1185">Reference proteome</keyword>
<feature type="signal peptide" evidence="2">
    <location>
        <begin position="1"/>
        <end position="17"/>
    </location>
</feature>
<protein>
    <submittedName>
        <fullName evidence="3">Uncharacterized protein</fullName>
    </submittedName>
</protein>
<dbReference type="Proteomes" id="UP000299102">
    <property type="component" value="Unassembled WGS sequence"/>
</dbReference>
<reference evidence="3 4" key="1">
    <citation type="journal article" date="2019" name="Commun. Biol.">
        <title>The bagworm genome reveals a unique fibroin gene that provides high tensile strength.</title>
        <authorList>
            <person name="Kono N."/>
            <person name="Nakamura H."/>
            <person name="Ohtoshi R."/>
            <person name="Tomita M."/>
            <person name="Numata K."/>
            <person name="Arakawa K."/>
        </authorList>
    </citation>
    <scope>NUCLEOTIDE SEQUENCE [LARGE SCALE GENOMIC DNA]</scope>
</reference>
<keyword evidence="2" id="KW-0732">Signal</keyword>
<feature type="region of interest" description="Disordered" evidence="1">
    <location>
        <begin position="168"/>
        <end position="203"/>
    </location>
</feature>
<dbReference type="EMBL" id="BGZK01000628">
    <property type="protein sequence ID" value="GBP53565.1"/>
    <property type="molecule type" value="Genomic_DNA"/>
</dbReference>
<feature type="compositionally biased region" description="Pro residues" evidence="1">
    <location>
        <begin position="175"/>
        <end position="187"/>
    </location>
</feature>
<dbReference type="AlphaFoldDB" id="A0A4C1WTW4"/>
<gene>
    <name evidence="3" type="ORF">EVAR_41973_1</name>
</gene>
<evidence type="ECO:0000313" key="3">
    <source>
        <dbReference type="EMBL" id="GBP53565.1"/>
    </source>
</evidence>
<evidence type="ECO:0000256" key="2">
    <source>
        <dbReference type="SAM" id="SignalP"/>
    </source>
</evidence>
<comment type="caution">
    <text evidence="3">The sequence shown here is derived from an EMBL/GenBank/DDBJ whole genome shotgun (WGS) entry which is preliminary data.</text>
</comment>
<feature type="chain" id="PRO_5020022825" evidence="2">
    <location>
        <begin position="18"/>
        <end position="203"/>
    </location>
</feature>
<name>A0A4C1WTW4_EUMVA</name>
<accession>A0A4C1WTW4</accession>
<evidence type="ECO:0000256" key="1">
    <source>
        <dbReference type="SAM" id="MobiDB-lite"/>
    </source>
</evidence>
<proteinExistence type="predicted"/>
<sequence length="203" mass="21802">MCATGVLLLLLHDTALLLEQCSSNRASHEQMLHENHSTTLRPRLISLPPRAIARALRRPSRDIRPARLSRYLAHLSPNQREIDSDAASALFTVALGSGGAVKPHNKPRYYWGDRRPLAASCAAGRAVRVARCRGGFVVFSNEDIVRYATVAVGRDVTAIRHNAVPCGNDVTATTAPPPAPTRPPPPVDAGAAGTLSGGRRRVN</sequence>